<dbReference type="Pfam" id="PF17900">
    <property type="entry name" value="Peptidase_M1_N"/>
    <property type="match status" value="1"/>
</dbReference>
<dbReference type="FunFam" id="1.10.390.10:FF:000033">
    <property type="entry name" value="Endoplasmic reticulum aminopeptidase 1b"/>
    <property type="match status" value="1"/>
</dbReference>
<dbReference type="Pfam" id="PF01433">
    <property type="entry name" value="Peptidase_M1"/>
    <property type="match status" value="2"/>
</dbReference>
<dbReference type="EC" id="3.4.11.-" evidence="10"/>
<evidence type="ECO:0000256" key="2">
    <source>
        <dbReference type="ARBA" id="ARBA00022670"/>
    </source>
</evidence>
<organism evidence="14 15">
    <name type="scientific">Teladorsagia circumcincta</name>
    <name type="common">Brown stomach worm</name>
    <name type="synonym">Ostertagia circumcincta</name>
    <dbReference type="NCBI Taxonomy" id="45464"/>
    <lineage>
        <taxon>Eukaryota</taxon>
        <taxon>Metazoa</taxon>
        <taxon>Ecdysozoa</taxon>
        <taxon>Nematoda</taxon>
        <taxon>Chromadorea</taxon>
        <taxon>Rhabditida</taxon>
        <taxon>Rhabditina</taxon>
        <taxon>Rhabditomorpha</taxon>
        <taxon>Strongyloidea</taxon>
        <taxon>Trichostrongylidae</taxon>
        <taxon>Teladorsagia</taxon>
    </lineage>
</organism>
<dbReference type="GO" id="GO:0005737">
    <property type="term" value="C:cytoplasm"/>
    <property type="evidence" value="ECO:0007669"/>
    <property type="project" value="TreeGrafter"/>
</dbReference>
<evidence type="ECO:0000259" key="12">
    <source>
        <dbReference type="Pfam" id="PF11838"/>
    </source>
</evidence>
<dbReference type="SUPFAM" id="SSF63737">
    <property type="entry name" value="Leukotriene A4 hydrolase N-terminal domain"/>
    <property type="match status" value="1"/>
</dbReference>
<evidence type="ECO:0000313" key="14">
    <source>
        <dbReference type="EMBL" id="PIO77052.1"/>
    </source>
</evidence>
<evidence type="ECO:0000259" key="13">
    <source>
        <dbReference type="Pfam" id="PF17900"/>
    </source>
</evidence>
<evidence type="ECO:0000256" key="5">
    <source>
        <dbReference type="ARBA" id="ARBA00022833"/>
    </source>
</evidence>
<dbReference type="InterPro" id="IPR034016">
    <property type="entry name" value="M1_APN-typ"/>
</dbReference>
<dbReference type="GO" id="GO:0042277">
    <property type="term" value="F:peptide binding"/>
    <property type="evidence" value="ECO:0007669"/>
    <property type="project" value="TreeGrafter"/>
</dbReference>
<feature type="domain" description="Peptidase M1 membrane alanine aminopeptidase" evidence="11">
    <location>
        <begin position="263"/>
        <end position="370"/>
    </location>
</feature>
<dbReference type="GO" id="GO:0005615">
    <property type="term" value="C:extracellular space"/>
    <property type="evidence" value="ECO:0007669"/>
    <property type="project" value="TreeGrafter"/>
</dbReference>
<evidence type="ECO:0000256" key="10">
    <source>
        <dbReference type="RuleBase" id="RU364040"/>
    </source>
</evidence>
<evidence type="ECO:0000256" key="6">
    <source>
        <dbReference type="ARBA" id="ARBA00023049"/>
    </source>
</evidence>
<dbReference type="GO" id="GO:0016020">
    <property type="term" value="C:membrane"/>
    <property type="evidence" value="ECO:0007669"/>
    <property type="project" value="TreeGrafter"/>
</dbReference>
<dbReference type="CDD" id="cd09601">
    <property type="entry name" value="M1_APN-Q_like"/>
    <property type="match status" value="1"/>
</dbReference>
<dbReference type="InterPro" id="IPR050344">
    <property type="entry name" value="Peptidase_M1_aminopeptidases"/>
</dbReference>
<dbReference type="InterPro" id="IPR042097">
    <property type="entry name" value="Aminopeptidase_N-like_N_sf"/>
</dbReference>
<keyword evidence="5 8" id="KW-0862">Zinc</keyword>
<dbReference type="PRINTS" id="PR00756">
    <property type="entry name" value="ALADIPTASE"/>
</dbReference>
<keyword evidence="4 10" id="KW-0378">Hydrolase</keyword>
<keyword evidence="2 10" id="KW-0645">Protease</keyword>
<keyword evidence="3 8" id="KW-0479">Metal-binding</keyword>
<dbReference type="PANTHER" id="PTHR11533:SF301">
    <property type="entry name" value="AMINOPEPTIDASE"/>
    <property type="match status" value="1"/>
</dbReference>
<dbReference type="OrthoDB" id="10031169at2759"/>
<protein>
    <recommendedName>
        <fullName evidence="10">Aminopeptidase</fullName>
        <ecNumber evidence="10">3.4.11.-</ecNumber>
    </recommendedName>
</protein>
<dbReference type="EMBL" id="KZ345013">
    <property type="protein sequence ID" value="PIO77052.1"/>
    <property type="molecule type" value="Genomic_DNA"/>
</dbReference>
<feature type="domain" description="Aminopeptidase N-like N-terminal" evidence="13">
    <location>
        <begin position="2"/>
        <end position="126"/>
    </location>
</feature>
<dbReference type="InterPro" id="IPR001930">
    <property type="entry name" value="Peptidase_M1"/>
</dbReference>
<dbReference type="Gene3D" id="1.10.390.10">
    <property type="entry name" value="Neutral Protease Domain 2"/>
    <property type="match status" value="2"/>
</dbReference>
<dbReference type="GO" id="GO:0008270">
    <property type="term" value="F:zinc ion binding"/>
    <property type="evidence" value="ECO:0007669"/>
    <property type="project" value="UniProtKB-UniRule"/>
</dbReference>
<dbReference type="Proteomes" id="UP000230423">
    <property type="component" value="Unassembled WGS sequence"/>
</dbReference>
<evidence type="ECO:0000256" key="9">
    <source>
        <dbReference type="PIRSR" id="PIRSR634016-4"/>
    </source>
</evidence>
<gene>
    <name evidence="14" type="ORF">TELCIR_00845</name>
</gene>
<dbReference type="GO" id="GO:0006508">
    <property type="term" value="P:proteolysis"/>
    <property type="evidence" value="ECO:0007669"/>
    <property type="project" value="UniProtKB-KW"/>
</dbReference>
<comment type="similarity">
    <text evidence="1 10">Belongs to the peptidase M1 family.</text>
</comment>
<feature type="binding site" evidence="8">
    <location>
        <position position="254"/>
    </location>
    <ligand>
        <name>Zn(2+)</name>
        <dbReference type="ChEBI" id="CHEBI:29105"/>
        <note>catalytic</note>
    </ligand>
</feature>
<feature type="domain" description="ERAP1-like C-terminal" evidence="12">
    <location>
        <begin position="416"/>
        <end position="652"/>
    </location>
</feature>
<name>A0A2G9V509_TELCI</name>
<feature type="site" description="Transition state stabilizer" evidence="9">
    <location>
        <position position="302"/>
    </location>
</feature>
<comment type="cofactor">
    <cofactor evidence="8 10">
        <name>Zn(2+)</name>
        <dbReference type="ChEBI" id="CHEBI:29105"/>
    </cofactor>
    <text evidence="8 10">Binds 1 zinc ion per subunit.</text>
</comment>
<dbReference type="SUPFAM" id="SSF55486">
    <property type="entry name" value="Metalloproteases ('zincins'), catalytic domain"/>
    <property type="match status" value="1"/>
</dbReference>
<evidence type="ECO:0000256" key="8">
    <source>
        <dbReference type="PIRSR" id="PIRSR634016-3"/>
    </source>
</evidence>
<dbReference type="InterPro" id="IPR014782">
    <property type="entry name" value="Peptidase_M1_dom"/>
</dbReference>
<accession>A0A2G9V509</accession>
<dbReference type="PANTHER" id="PTHR11533">
    <property type="entry name" value="PROTEASE M1 ZINC METALLOPROTEASE"/>
    <property type="match status" value="1"/>
</dbReference>
<feature type="binding site" evidence="8">
    <location>
        <position position="258"/>
    </location>
    <ligand>
        <name>Zn(2+)</name>
        <dbReference type="ChEBI" id="CHEBI:29105"/>
        <note>catalytic</note>
    </ligand>
</feature>
<evidence type="ECO:0000256" key="1">
    <source>
        <dbReference type="ARBA" id="ARBA00010136"/>
    </source>
</evidence>
<evidence type="ECO:0000313" key="15">
    <source>
        <dbReference type="Proteomes" id="UP000230423"/>
    </source>
</evidence>
<proteinExistence type="inferred from homology"/>
<keyword evidence="10" id="KW-0031">Aminopeptidase</keyword>
<dbReference type="Pfam" id="PF11838">
    <property type="entry name" value="ERAP1_C"/>
    <property type="match status" value="1"/>
</dbReference>
<dbReference type="InterPro" id="IPR027268">
    <property type="entry name" value="Peptidase_M4/M1_CTD_sf"/>
</dbReference>
<evidence type="ECO:0000259" key="11">
    <source>
        <dbReference type="Pfam" id="PF01433"/>
    </source>
</evidence>
<keyword evidence="6 10" id="KW-0482">Metalloprotease</keyword>
<evidence type="ECO:0000256" key="4">
    <source>
        <dbReference type="ARBA" id="ARBA00022801"/>
    </source>
</evidence>
<sequence length="790" mass="91209">MYDLSIKPYLSSYPDVPPDKELTFDGEVAIVMEVLAPITQIVLHMAEIKLIAEECKVTLNGRRIPIHSISTSKKMEVVVFRLGETIGEREHLKLEYFKLTYTGIIGTHRLNGLYQTTYTDKQGKQKVTDGPWIVSKFQRTPRMSTYLLAIAIGEFEFLEGYTKTNVRFRTWSRPEAVNMTSYACKCGLACLEFYEDFFDIKYPMPKQDMLALPDFAAGAMENWGLITYRESSLLYDANIYPPKLKYNVAATVAHELAHQKDFFLLDTLERALHADSVASSHPLSFKIERSVEIHEAFSPISYDKGASLLAMISSIMGEKNFNTGIKHYLNKFSYDNARSSDLWEALDSVTIPTFGSKEGHFSVKQFADQWTTQMGFPLVTVSAVNSSYFEITQSRYKKDPNRPLYIPANTERTTLVVNAERHGYYRQNYDEQGWKKIIRQLEEDHKIYSSRTRNAIISDAFAAAVVDQVSYKTVLNLIDYMKQEKDYIPWSVALTGLDYIGSHFQHEQDLAFFKSYMRKLLKPVYKARFFRDVAENYKNNDYFQESNFKMSIIGSYCEADADECTAKYVNFFEEEVLSKCGNGLQASSCVKIPAPHRSGAYCYGVKKLGDTAYDKVMKLYKLETVQVEKKRLLHALGCHQDVAVLQRFRKLLRAKNMMNVLLNEQPIRTRIRFLDIPIYLQGEDSIVFVRQLKSCITSVEVVDMLESFYWEPSSVLKTERPNGPQSHEKAGAFHYVNAGPRFVEVELFIAKHKEAAELNKFRESMELLRVRVEWIRKHFSRVLEYFRSYN</sequence>
<dbReference type="GO" id="GO:0043171">
    <property type="term" value="P:peptide catabolic process"/>
    <property type="evidence" value="ECO:0007669"/>
    <property type="project" value="TreeGrafter"/>
</dbReference>
<keyword evidence="15" id="KW-1185">Reference proteome</keyword>
<dbReference type="InterPro" id="IPR045357">
    <property type="entry name" value="Aminopeptidase_N-like_N"/>
</dbReference>
<dbReference type="Gene3D" id="2.60.40.1730">
    <property type="entry name" value="tricorn interacting facor f3 domain"/>
    <property type="match status" value="2"/>
</dbReference>
<evidence type="ECO:0000256" key="7">
    <source>
        <dbReference type="PIRSR" id="PIRSR634016-1"/>
    </source>
</evidence>
<feature type="active site" description="Proton acceptor" evidence="7">
    <location>
        <position position="255"/>
    </location>
</feature>
<reference evidence="14 15" key="1">
    <citation type="submission" date="2015-09" db="EMBL/GenBank/DDBJ databases">
        <title>Draft genome of the parasitic nematode Teladorsagia circumcincta isolate WARC Sus (inbred).</title>
        <authorList>
            <person name="Mitreva M."/>
        </authorList>
    </citation>
    <scope>NUCLEOTIDE SEQUENCE [LARGE SCALE GENOMIC DNA]</scope>
    <source>
        <strain evidence="14 15">S</strain>
    </source>
</reference>
<evidence type="ECO:0000256" key="3">
    <source>
        <dbReference type="ARBA" id="ARBA00022723"/>
    </source>
</evidence>
<dbReference type="InterPro" id="IPR024571">
    <property type="entry name" value="ERAP1-like_C_dom"/>
</dbReference>
<feature type="domain" description="Peptidase M1 membrane alanine aminopeptidase" evidence="11">
    <location>
        <begin position="183"/>
        <end position="259"/>
    </location>
</feature>
<dbReference type="GO" id="GO:0070006">
    <property type="term" value="F:metalloaminopeptidase activity"/>
    <property type="evidence" value="ECO:0007669"/>
    <property type="project" value="TreeGrafter"/>
</dbReference>
<dbReference type="Gene3D" id="1.25.50.20">
    <property type="match status" value="1"/>
</dbReference>
<dbReference type="AlphaFoldDB" id="A0A2G9V509"/>